<dbReference type="InterPro" id="IPR016181">
    <property type="entry name" value="Acyl_CoA_acyltransferase"/>
</dbReference>
<dbReference type="Gene3D" id="3.40.630.30">
    <property type="match status" value="1"/>
</dbReference>
<comment type="caution">
    <text evidence="2">The sequence shown here is derived from an EMBL/GenBank/DDBJ whole genome shotgun (WGS) entry which is preliminary data.</text>
</comment>
<reference evidence="2" key="1">
    <citation type="submission" date="2020-10" db="EMBL/GenBank/DDBJ databases">
        <authorList>
            <person name="Gilroy R."/>
        </authorList>
    </citation>
    <scope>NUCLEOTIDE SEQUENCE</scope>
    <source>
        <strain evidence="2">ChiSjej4B22-9803</strain>
    </source>
</reference>
<dbReference type="GO" id="GO:0016747">
    <property type="term" value="F:acyltransferase activity, transferring groups other than amino-acyl groups"/>
    <property type="evidence" value="ECO:0007669"/>
    <property type="project" value="InterPro"/>
</dbReference>
<feature type="domain" description="N-acetyltransferase" evidence="1">
    <location>
        <begin position="48"/>
        <end position="103"/>
    </location>
</feature>
<feature type="non-terminal residue" evidence="2">
    <location>
        <position position="112"/>
    </location>
</feature>
<gene>
    <name evidence="2" type="ORF">IAB04_03120</name>
</gene>
<reference evidence="2" key="2">
    <citation type="journal article" date="2021" name="PeerJ">
        <title>Extensive microbial diversity within the chicken gut microbiome revealed by metagenomics and culture.</title>
        <authorList>
            <person name="Gilroy R."/>
            <person name="Ravi A."/>
            <person name="Getino M."/>
            <person name="Pursley I."/>
            <person name="Horton D.L."/>
            <person name="Alikhan N.F."/>
            <person name="Baker D."/>
            <person name="Gharbi K."/>
            <person name="Hall N."/>
            <person name="Watson M."/>
            <person name="Adriaenssens E.M."/>
            <person name="Foster-Nyarko E."/>
            <person name="Jarju S."/>
            <person name="Secka A."/>
            <person name="Antonio M."/>
            <person name="Oren A."/>
            <person name="Chaudhuri R.R."/>
            <person name="La Ragione R."/>
            <person name="Hildebrand F."/>
            <person name="Pallen M.J."/>
        </authorList>
    </citation>
    <scope>NUCLEOTIDE SEQUENCE</scope>
    <source>
        <strain evidence="2">ChiSjej4B22-9803</strain>
    </source>
</reference>
<evidence type="ECO:0000313" key="2">
    <source>
        <dbReference type="EMBL" id="HIU48330.1"/>
    </source>
</evidence>
<dbReference type="Proteomes" id="UP000824111">
    <property type="component" value="Unassembled WGS sequence"/>
</dbReference>
<dbReference type="AlphaFoldDB" id="A0A9D1LUS3"/>
<protein>
    <submittedName>
        <fullName evidence="2">GNAT family N-acetyltransferase</fullName>
    </submittedName>
</protein>
<dbReference type="CDD" id="cd04301">
    <property type="entry name" value="NAT_SF"/>
    <property type="match status" value="1"/>
</dbReference>
<evidence type="ECO:0000313" key="3">
    <source>
        <dbReference type="Proteomes" id="UP000824111"/>
    </source>
</evidence>
<dbReference type="Pfam" id="PF13508">
    <property type="entry name" value="Acetyltransf_7"/>
    <property type="match status" value="1"/>
</dbReference>
<dbReference type="EMBL" id="DVND01000081">
    <property type="protein sequence ID" value="HIU48330.1"/>
    <property type="molecule type" value="Genomic_DNA"/>
</dbReference>
<proteinExistence type="predicted"/>
<sequence>MEFCCLRDHAALLGRASRWFAEKWNIPAAIYQESMMDCCQKKSGIPQWYVVLDEQRDIIAGAGVIENDFHERTDLKPNLCALFVEETHRGKGIARYILDYARKDLGRMGFEW</sequence>
<accession>A0A9D1LUS3</accession>
<evidence type="ECO:0000259" key="1">
    <source>
        <dbReference type="Pfam" id="PF13508"/>
    </source>
</evidence>
<dbReference type="InterPro" id="IPR000182">
    <property type="entry name" value="GNAT_dom"/>
</dbReference>
<organism evidence="2 3">
    <name type="scientific">Candidatus Avimonoglobus intestinipullorum</name>
    <dbReference type="NCBI Taxonomy" id="2840699"/>
    <lineage>
        <taxon>Bacteria</taxon>
        <taxon>Bacillati</taxon>
        <taxon>Bacillota</taxon>
        <taxon>Clostridia</taxon>
        <taxon>Eubacteriales</taxon>
        <taxon>Candidatus Avimonoglobus</taxon>
    </lineage>
</organism>
<name>A0A9D1LUS3_9FIRM</name>
<dbReference type="SUPFAM" id="SSF55729">
    <property type="entry name" value="Acyl-CoA N-acyltransferases (Nat)"/>
    <property type="match status" value="1"/>
</dbReference>